<evidence type="ECO:0000313" key="2">
    <source>
        <dbReference type="Proteomes" id="UP000184069"/>
    </source>
</evidence>
<reference evidence="1 2" key="1">
    <citation type="submission" date="2016-11" db="EMBL/GenBank/DDBJ databases">
        <authorList>
            <person name="Jaros S."/>
            <person name="Januszkiewicz K."/>
            <person name="Wedrychowicz H."/>
        </authorList>
    </citation>
    <scope>NUCLEOTIDE SEQUENCE [LARGE SCALE GENOMIC DNA]</scope>
    <source>
        <strain evidence="1 2">DSM 27621</strain>
    </source>
</reference>
<dbReference type="STRING" id="1423959.SAMN05444407_102138"/>
<name>A0A1M6XMX0_9FLAO</name>
<gene>
    <name evidence="1" type="ORF">SAMN05444407_102138</name>
</gene>
<dbReference type="AlphaFoldDB" id="A0A1M6XMX0"/>
<evidence type="ECO:0000313" key="1">
    <source>
        <dbReference type="EMBL" id="SHL07350.1"/>
    </source>
</evidence>
<organism evidence="1 2">
    <name type="scientific">Chryseobacterium contaminans</name>
    <dbReference type="NCBI Taxonomy" id="1423959"/>
    <lineage>
        <taxon>Bacteria</taxon>
        <taxon>Pseudomonadati</taxon>
        <taxon>Bacteroidota</taxon>
        <taxon>Flavobacteriia</taxon>
        <taxon>Flavobacteriales</taxon>
        <taxon>Weeksellaceae</taxon>
        <taxon>Chryseobacterium group</taxon>
        <taxon>Chryseobacterium</taxon>
    </lineage>
</organism>
<dbReference type="Proteomes" id="UP000184069">
    <property type="component" value="Unassembled WGS sequence"/>
</dbReference>
<protein>
    <submittedName>
        <fullName evidence="1">Uncharacterized protein</fullName>
    </submittedName>
</protein>
<accession>A0A1M6XMX0</accession>
<proteinExistence type="predicted"/>
<sequence>MDYPKLGPDPSNPLPIPLDFGIYLYKYQWDIMLGDVRTPTQRGDLIKINATNGKEIS</sequence>
<dbReference type="EMBL" id="FRBM01000002">
    <property type="protein sequence ID" value="SHL07350.1"/>
    <property type="molecule type" value="Genomic_DNA"/>
</dbReference>
<dbReference type="RefSeq" id="WP_165601910.1">
    <property type="nucleotide sequence ID" value="NZ_FRBM01000002.1"/>
</dbReference>